<sequence length="257" mass="29071">MDESGEEHSMADDTPNLLCKVDEGIKLDREIVKVVVGPNQQTFIVHESVIRSRSSFFNAAMDKNWKEAQERSIALPEDDVNTFHTYVQWLYTGKIPCQTDRRPLGYLALARLYGFGEKIIDKTLKDTVLDAVVACTFQANEQGHCTFPMKDTVKTIYKSTSVGSPARPLMVGMYLAHGNEQMVSEKSHLNHKAFLQDLSRALLKERVLPDNAKRKFSQLMSGTPCSYHQHGEDEPCNSQYPHRKVVVLKLKPTTQAE</sequence>
<reference evidence="1" key="1">
    <citation type="submission" date="2023-07" db="EMBL/GenBank/DDBJ databases">
        <title>Black Yeasts Isolated from many extreme environments.</title>
        <authorList>
            <person name="Coleine C."/>
            <person name="Stajich J.E."/>
            <person name="Selbmann L."/>
        </authorList>
    </citation>
    <scope>NUCLEOTIDE SEQUENCE</scope>
    <source>
        <strain evidence="1">CCFEE 5714</strain>
    </source>
</reference>
<organism evidence="1 2">
    <name type="scientific">Vermiconidia calcicola</name>
    <dbReference type="NCBI Taxonomy" id="1690605"/>
    <lineage>
        <taxon>Eukaryota</taxon>
        <taxon>Fungi</taxon>
        <taxon>Dikarya</taxon>
        <taxon>Ascomycota</taxon>
        <taxon>Pezizomycotina</taxon>
        <taxon>Dothideomycetes</taxon>
        <taxon>Dothideomycetidae</taxon>
        <taxon>Mycosphaerellales</taxon>
        <taxon>Extremaceae</taxon>
        <taxon>Vermiconidia</taxon>
    </lineage>
</organism>
<protein>
    <submittedName>
        <fullName evidence="1">Uncharacterized protein</fullName>
    </submittedName>
</protein>
<proteinExistence type="predicted"/>
<accession>A0ACC3NY49</accession>
<evidence type="ECO:0000313" key="1">
    <source>
        <dbReference type="EMBL" id="KAK3725083.1"/>
    </source>
</evidence>
<name>A0ACC3NY49_9PEZI</name>
<dbReference type="Proteomes" id="UP001281147">
    <property type="component" value="Unassembled WGS sequence"/>
</dbReference>
<keyword evidence="2" id="KW-1185">Reference proteome</keyword>
<evidence type="ECO:0000313" key="2">
    <source>
        <dbReference type="Proteomes" id="UP001281147"/>
    </source>
</evidence>
<dbReference type="EMBL" id="JAUTXU010000003">
    <property type="protein sequence ID" value="KAK3725083.1"/>
    <property type="molecule type" value="Genomic_DNA"/>
</dbReference>
<comment type="caution">
    <text evidence="1">The sequence shown here is derived from an EMBL/GenBank/DDBJ whole genome shotgun (WGS) entry which is preliminary data.</text>
</comment>
<gene>
    <name evidence="1" type="ORF">LTR37_000594</name>
</gene>